<gene>
    <name evidence="2" type="ORF">SAMN05216215_103555</name>
</gene>
<dbReference type="AlphaFoldDB" id="A0A1H3MTV6"/>
<name>A0A1H3MTV6_9PSEU</name>
<dbReference type="Proteomes" id="UP000199529">
    <property type="component" value="Unassembled WGS sequence"/>
</dbReference>
<dbReference type="STRING" id="418495.SAMN05216215_103555"/>
<proteinExistence type="predicted"/>
<evidence type="ECO:0000256" key="1">
    <source>
        <dbReference type="SAM" id="MobiDB-lite"/>
    </source>
</evidence>
<organism evidence="2 3">
    <name type="scientific">Saccharopolyspora shandongensis</name>
    <dbReference type="NCBI Taxonomy" id="418495"/>
    <lineage>
        <taxon>Bacteria</taxon>
        <taxon>Bacillati</taxon>
        <taxon>Actinomycetota</taxon>
        <taxon>Actinomycetes</taxon>
        <taxon>Pseudonocardiales</taxon>
        <taxon>Pseudonocardiaceae</taxon>
        <taxon>Saccharopolyspora</taxon>
    </lineage>
</organism>
<dbReference type="EMBL" id="FNOK01000035">
    <property type="protein sequence ID" value="SDY80016.1"/>
    <property type="molecule type" value="Genomic_DNA"/>
</dbReference>
<sequence length="84" mass="9616">MQPVTLEVGEPDVRREGKRLPQSVTAPPSRERYVIDEHVWYQAWLASAQSMAMWADLTSGSTRKHDYDMVQAAEHWRQTVSAST</sequence>
<keyword evidence="3" id="KW-1185">Reference proteome</keyword>
<accession>A0A1H3MTV6</accession>
<protein>
    <submittedName>
        <fullName evidence="2">Uncharacterized protein</fullName>
    </submittedName>
</protein>
<reference evidence="3" key="1">
    <citation type="submission" date="2016-10" db="EMBL/GenBank/DDBJ databases">
        <authorList>
            <person name="Varghese N."/>
            <person name="Submissions S."/>
        </authorList>
    </citation>
    <scope>NUCLEOTIDE SEQUENCE [LARGE SCALE GENOMIC DNA]</scope>
    <source>
        <strain evidence="3">CGMCC 4.3530</strain>
    </source>
</reference>
<evidence type="ECO:0000313" key="2">
    <source>
        <dbReference type="EMBL" id="SDY80016.1"/>
    </source>
</evidence>
<feature type="region of interest" description="Disordered" evidence="1">
    <location>
        <begin position="1"/>
        <end position="24"/>
    </location>
</feature>
<evidence type="ECO:0000313" key="3">
    <source>
        <dbReference type="Proteomes" id="UP000199529"/>
    </source>
</evidence>